<keyword evidence="2" id="KW-0812">Transmembrane</keyword>
<accession>A0A8H7T9L9</accession>
<name>A0A8H7T9L9_9HELO</name>
<organism evidence="3 4">
    <name type="scientific">Cadophora malorum</name>
    <dbReference type="NCBI Taxonomy" id="108018"/>
    <lineage>
        <taxon>Eukaryota</taxon>
        <taxon>Fungi</taxon>
        <taxon>Dikarya</taxon>
        <taxon>Ascomycota</taxon>
        <taxon>Pezizomycotina</taxon>
        <taxon>Leotiomycetes</taxon>
        <taxon>Helotiales</taxon>
        <taxon>Ploettnerulaceae</taxon>
        <taxon>Cadophora</taxon>
    </lineage>
</organism>
<dbReference type="EMBL" id="JAFJYH010000203">
    <property type="protein sequence ID" value="KAG4415914.1"/>
    <property type="molecule type" value="Genomic_DNA"/>
</dbReference>
<dbReference type="PANTHER" id="PTHR42069">
    <property type="entry name" value="HYPHAL ANASTAMOSIS-8 PROTEIN"/>
    <property type="match status" value="1"/>
</dbReference>
<gene>
    <name evidence="3" type="ORF">IFR04_010932</name>
</gene>
<comment type="caution">
    <text evidence="3">The sequence shown here is derived from an EMBL/GenBank/DDBJ whole genome shotgun (WGS) entry which is preliminary data.</text>
</comment>
<dbReference type="PANTHER" id="PTHR42069:SF1">
    <property type="entry name" value="MARVEL DOMAIN-CONTAINING PROTEIN"/>
    <property type="match status" value="1"/>
</dbReference>
<dbReference type="Proteomes" id="UP000664132">
    <property type="component" value="Unassembled WGS sequence"/>
</dbReference>
<protein>
    <recommendedName>
        <fullName evidence="5">MARVEL domain-containing protein</fullName>
    </recommendedName>
</protein>
<evidence type="ECO:0000313" key="4">
    <source>
        <dbReference type="Proteomes" id="UP000664132"/>
    </source>
</evidence>
<keyword evidence="2" id="KW-1133">Transmembrane helix</keyword>
<reference evidence="3" key="1">
    <citation type="submission" date="2021-02" db="EMBL/GenBank/DDBJ databases">
        <title>Genome sequence Cadophora malorum strain M34.</title>
        <authorList>
            <person name="Stefanovic E."/>
            <person name="Vu D."/>
            <person name="Scully C."/>
            <person name="Dijksterhuis J."/>
            <person name="Roader J."/>
            <person name="Houbraken J."/>
        </authorList>
    </citation>
    <scope>NUCLEOTIDE SEQUENCE</scope>
    <source>
        <strain evidence="3">M34</strain>
    </source>
</reference>
<feature type="region of interest" description="Disordered" evidence="1">
    <location>
        <begin position="1"/>
        <end position="22"/>
    </location>
</feature>
<evidence type="ECO:0000256" key="2">
    <source>
        <dbReference type="SAM" id="Phobius"/>
    </source>
</evidence>
<feature type="transmembrane region" description="Helical" evidence="2">
    <location>
        <begin position="108"/>
        <end position="127"/>
    </location>
</feature>
<evidence type="ECO:0008006" key="5">
    <source>
        <dbReference type="Google" id="ProtNLM"/>
    </source>
</evidence>
<sequence length="234" mass="25517">MAASSYNTVPQTPTTPTYMQYGSNEKREYPLSVVPQSPGYIGDHSIGNQSPIIPILSEKDKKLKNKIRYLRLLSRLAGTAIALTTLAQEGQTIHSFLTTQNTVRGGRFGIIIAYFFSVKAANTVAGIQGGIGMAVDVTHLAIWIAVAIAYRVAKNGKDLWGWACSPIAQDIQPNFEGIVNFKNVCDRGEKTWALSIANAIVNAVAVGILVLVFKRSKTKKEIKRLTMELPPRGV</sequence>
<proteinExistence type="predicted"/>
<feature type="transmembrane region" description="Helical" evidence="2">
    <location>
        <begin position="192"/>
        <end position="213"/>
    </location>
</feature>
<dbReference type="AlphaFoldDB" id="A0A8H7T9L9"/>
<evidence type="ECO:0000256" key="1">
    <source>
        <dbReference type="SAM" id="MobiDB-lite"/>
    </source>
</evidence>
<dbReference type="OrthoDB" id="5371583at2759"/>
<feature type="compositionally biased region" description="Low complexity" evidence="1">
    <location>
        <begin position="8"/>
        <end position="17"/>
    </location>
</feature>
<keyword evidence="2" id="KW-0472">Membrane</keyword>
<evidence type="ECO:0000313" key="3">
    <source>
        <dbReference type="EMBL" id="KAG4415914.1"/>
    </source>
</evidence>
<keyword evidence="4" id="KW-1185">Reference proteome</keyword>